<proteinExistence type="predicted"/>
<dbReference type="eggNOG" id="COG2102">
    <property type="taxonomic scope" value="Bacteria"/>
</dbReference>
<gene>
    <name evidence="2" type="ORF">F904_03626</name>
</gene>
<dbReference type="SUPFAM" id="SSF52402">
    <property type="entry name" value="Adenine nucleotide alpha hydrolases-like"/>
    <property type="match status" value="1"/>
</dbReference>
<accession>N9L0R0</accession>
<feature type="domain" description="Diphthamide synthase" evidence="1">
    <location>
        <begin position="8"/>
        <end position="213"/>
    </location>
</feature>
<reference evidence="2 3" key="1">
    <citation type="submission" date="2013-02" db="EMBL/GenBank/DDBJ databases">
        <title>The Genome Sequence of Acinetobacter sp. ANC 4105.</title>
        <authorList>
            <consortium name="The Broad Institute Genome Sequencing Platform"/>
            <consortium name="The Broad Institute Genome Sequencing Center for Infectious Disease"/>
            <person name="Cerqueira G."/>
            <person name="Feldgarden M."/>
            <person name="Courvalin P."/>
            <person name="Perichon B."/>
            <person name="Grillot-Courvalin C."/>
            <person name="Clermont D."/>
            <person name="Rocha E."/>
            <person name="Yoon E.-J."/>
            <person name="Nemec A."/>
            <person name="Walker B."/>
            <person name="Young S.K."/>
            <person name="Zeng Q."/>
            <person name="Gargeya S."/>
            <person name="Fitzgerald M."/>
            <person name="Haas B."/>
            <person name="Abouelleil A."/>
            <person name="Alvarado L."/>
            <person name="Arachchi H.M."/>
            <person name="Berlin A.M."/>
            <person name="Chapman S.B."/>
            <person name="Dewar J."/>
            <person name="Goldberg J."/>
            <person name="Griggs A."/>
            <person name="Gujja S."/>
            <person name="Hansen M."/>
            <person name="Howarth C."/>
            <person name="Imamovic A."/>
            <person name="Larimer J."/>
            <person name="McCowan C."/>
            <person name="Murphy C."/>
            <person name="Neiman D."/>
            <person name="Pearson M."/>
            <person name="Priest M."/>
            <person name="Roberts A."/>
            <person name="Saif S."/>
            <person name="Shea T."/>
            <person name="Sisk P."/>
            <person name="Sykes S."/>
            <person name="Wortman J."/>
            <person name="Nusbaum C."/>
            <person name="Birren B."/>
        </authorList>
    </citation>
    <scope>NUCLEOTIDE SEQUENCE [LARGE SCALE GENOMIC DNA]</scope>
    <source>
        <strain evidence="2 3">ANC 4105</strain>
    </source>
</reference>
<evidence type="ECO:0000313" key="3">
    <source>
        <dbReference type="Proteomes" id="UP000013261"/>
    </source>
</evidence>
<protein>
    <recommendedName>
        <fullName evidence="1">Diphthamide synthase domain-containing protein</fullName>
    </recommendedName>
</protein>
<dbReference type="InterPro" id="IPR014729">
    <property type="entry name" value="Rossmann-like_a/b/a_fold"/>
</dbReference>
<dbReference type="HOGENOM" id="CLU_010289_1_1_6"/>
<evidence type="ECO:0000313" key="2">
    <source>
        <dbReference type="EMBL" id="ENW89878.1"/>
    </source>
</evidence>
<sequence>MSVSNRKKAVFNWSGGKDSSLALYKVLQQNEFEVVALLTTVNEETALSSMHAIPHALLEKQAESIGIPLYPVFLPKNLPIYEQRMLDAANHFKAQGVEHFIFGDIYLSDVRKYREDRLHPLGIEVVEPIWNLDSLEVMQDFLDSGIKTKIIVTIVTDASKLDESFIGQDIDVALIERMPSEVDVCGENGEYHTFAYAGGLFKHPVEFEIAEIRQMSYEFKLEDGEEKTYHYWQAIFAE</sequence>
<comment type="caution">
    <text evidence="2">The sequence shown here is derived from an EMBL/GenBank/DDBJ whole genome shotgun (WGS) entry which is preliminary data.</text>
</comment>
<dbReference type="Proteomes" id="UP000013261">
    <property type="component" value="Unassembled WGS sequence"/>
</dbReference>
<dbReference type="Pfam" id="PF01902">
    <property type="entry name" value="Diphthami_syn_2"/>
    <property type="match status" value="1"/>
</dbReference>
<dbReference type="Gene3D" id="3.40.50.620">
    <property type="entry name" value="HUPs"/>
    <property type="match status" value="1"/>
</dbReference>
<dbReference type="InterPro" id="IPR002761">
    <property type="entry name" value="Diphthami_syn_dom"/>
</dbReference>
<dbReference type="EMBL" id="APRL01000015">
    <property type="protein sequence ID" value="ENW89878.1"/>
    <property type="molecule type" value="Genomic_DNA"/>
</dbReference>
<organism evidence="2 3">
    <name type="scientific">Acinetobacter dispersus</name>
    <dbReference type="NCBI Taxonomy" id="70348"/>
    <lineage>
        <taxon>Bacteria</taxon>
        <taxon>Pseudomonadati</taxon>
        <taxon>Pseudomonadota</taxon>
        <taxon>Gammaproteobacteria</taxon>
        <taxon>Moraxellales</taxon>
        <taxon>Moraxellaceae</taxon>
        <taxon>Acinetobacter</taxon>
    </lineage>
</organism>
<evidence type="ECO:0000259" key="1">
    <source>
        <dbReference type="Pfam" id="PF01902"/>
    </source>
</evidence>
<dbReference type="PATRIC" id="fig|1217703.3.peg.3521"/>
<keyword evidence="3" id="KW-1185">Reference proteome</keyword>
<dbReference type="RefSeq" id="WP_005192626.1">
    <property type="nucleotide sequence ID" value="NZ_KB850052.1"/>
</dbReference>
<dbReference type="AlphaFoldDB" id="N9L0R0"/>
<dbReference type="OrthoDB" id="9789567at2"/>
<dbReference type="Gene3D" id="3.90.1490.10">
    <property type="entry name" value="putative n-type atp pyrophosphatase, domain 2"/>
    <property type="match status" value="1"/>
</dbReference>
<name>N9L0R0_9GAMM</name>